<proteinExistence type="predicted"/>
<gene>
    <name evidence="1" type="ORF">S01H4_50813</name>
</gene>
<name>X1CDY6_9ZZZZ</name>
<reference evidence="1" key="1">
    <citation type="journal article" date="2014" name="Front. Microbiol.">
        <title>High frequency of phylogenetically diverse reductive dehalogenase-homologous genes in deep subseafloor sedimentary metagenomes.</title>
        <authorList>
            <person name="Kawai M."/>
            <person name="Futagami T."/>
            <person name="Toyoda A."/>
            <person name="Takaki Y."/>
            <person name="Nishi S."/>
            <person name="Hori S."/>
            <person name="Arai W."/>
            <person name="Tsubouchi T."/>
            <person name="Morono Y."/>
            <person name="Uchiyama I."/>
            <person name="Ito T."/>
            <person name="Fujiyama A."/>
            <person name="Inagaki F."/>
            <person name="Takami H."/>
        </authorList>
    </citation>
    <scope>NUCLEOTIDE SEQUENCE</scope>
    <source>
        <strain evidence="1">Expedition CK06-06</strain>
    </source>
</reference>
<dbReference type="InterPro" id="IPR036849">
    <property type="entry name" value="Enolase-like_C_sf"/>
</dbReference>
<dbReference type="EMBL" id="BART01028883">
    <property type="protein sequence ID" value="GAG94453.1"/>
    <property type="molecule type" value="Genomic_DNA"/>
</dbReference>
<dbReference type="AlphaFoldDB" id="X1CDY6"/>
<feature type="non-terminal residue" evidence="1">
    <location>
        <position position="1"/>
    </location>
</feature>
<protein>
    <submittedName>
        <fullName evidence="1">Uncharacterized protein</fullName>
    </submittedName>
</protein>
<dbReference type="SUPFAM" id="SSF51604">
    <property type="entry name" value="Enolase C-terminal domain-like"/>
    <property type="match status" value="1"/>
</dbReference>
<organism evidence="1">
    <name type="scientific">marine sediment metagenome</name>
    <dbReference type="NCBI Taxonomy" id="412755"/>
    <lineage>
        <taxon>unclassified sequences</taxon>
        <taxon>metagenomes</taxon>
        <taxon>ecological metagenomes</taxon>
    </lineage>
</organism>
<sequence length="42" mass="4695">YADWWNPVVKNPIRVDQGMAIIDGALGTGVDWNEDMVSKFSV</sequence>
<accession>X1CDY6</accession>
<evidence type="ECO:0000313" key="1">
    <source>
        <dbReference type="EMBL" id="GAG94453.1"/>
    </source>
</evidence>
<comment type="caution">
    <text evidence="1">The sequence shown here is derived from an EMBL/GenBank/DDBJ whole genome shotgun (WGS) entry which is preliminary data.</text>
</comment>